<dbReference type="GeneTree" id="ENSGT01020000230601"/>
<protein>
    <submittedName>
        <fullName evidence="1">Uncharacterized protein</fullName>
    </submittedName>
</protein>
<dbReference type="Proteomes" id="UP000314987">
    <property type="component" value="Unassembled WGS sequence"/>
</dbReference>
<reference evidence="2" key="1">
    <citation type="submission" date="2018-12" db="EMBL/GenBank/DDBJ databases">
        <authorList>
            <person name="Yazar S."/>
        </authorList>
    </citation>
    <scope>NUCLEOTIDE SEQUENCE [LARGE SCALE GENOMIC DNA]</scope>
</reference>
<dbReference type="OMA" id="PAGIPWK"/>
<proteinExistence type="predicted"/>
<reference evidence="1" key="2">
    <citation type="submission" date="2025-08" db="UniProtKB">
        <authorList>
            <consortium name="Ensembl"/>
        </authorList>
    </citation>
    <scope>IDENTIFICATION</scope>
</reference>
<evidence type="ECO:0000313" key="2">
    <source>
        <dbReference type="Proteomes" id="UP000314987"/>
    </source>
</evidence>
<keyword evidence="2" id="KW-1185">Reference proteome</keyword>
<evidence type="ECO:0000313" key="1">
    <source>
        <dbReference type="Ensembl" id="ENSVURP00010023174.1"/>
    </source>
</evidence>
<dbReference type="AlphaFoldDB" id="A0A4X2LE21"/>
<sequence>IGMFGQCMKNMQIANRLINVQKRQNLIIPEQRSLNLFTKNPPRNVPPPPAGTTRTRTLLELRTPFYTNRQLENIIQMK</sequence>
<name>A0A4X2LE21_VOMUR</name>
<accession>A0A4X2LE21</accession>
<organism evidence="1 2">
    <name type="scientific">Vombatus ursinus</name>
    <name type="common">Common wombat</name>
    <dbReference type="NCBI Taxonomy" id="29139"/>
    <lineage>
        <taxon>Eukaryota</taxon>
        <taxon>Metazoa</taxon>
        <taxon>Chordata</taxon>
        <taxon>Craniata</taxon>
        <taxon>Vertebrata</taxon>
        <taxon>Euteleostomi</taxon>
        <taxon>Mammalia</taxon>
        <taxon>Metatheria</taxon>
        <taxon>Diprotodontia</taxon>
        <taxon>Vombatidae</taxon>
        <taxon>Vombatus</taxon>
    </lineage>
</organism>
<dbReference type="Ensembl" id="ENSVURT00010026368.1">
    <property type="protein sequence ID" value="ENSVURP00010023174.1"/>
    <property type="gene ID" value="ENSVURG00010017753.1"/>
</dbReference>
<reference evidence="1" key="3">
    <citation type="submission" date="2025-09" db="UniProtKB">
        <authorList>
            <consortium name="Ensembl"/>
        </authorList>
    </citation>
    <scope>IDENTIFICATION</scope>
</reference>